<evidence type="ECO:0000256" key="1">
    <source>
        <dbReference type="SAM" id="MobiDB-lite"/>
    </source>
</evidence>
<organism evidence="4 5">
    <name type="scientific">Roseibium polysiphoniae</name>
    <dbReference type="NCBI Taxonomy" id="2571221"/>
    <lineage>
        <taxon>Bacteria</taxon>
        <taxon>Pseudomonadati</taxon>
        <taxon>Pseudomonadota</taxon>
        <taxon>Alphaproteobacteria</taxon>
        <taxon>Hyphomicrobiales</taxon>
        <taxon>Stappiaceae</taxon>
        <taxon>Roseibium</taxon>
    </lineage>
</organism>
<dbReference type="Proteomes" id="UP000705379">
    <property type="component" value="Unassembled WGS sequence"/>
</dbReference>
<feature type="transmembrane region" description="Helical" evidence="2">
    <location>
        <begin position="214"/>
        <end position="233"/>
    </location>
</feature>
<dbReference type="GO" id="GO:0008237">
    <property type="term" value="F:metallopeptidase activity"/>
    <property type="evidence" value="ECO:0007669"/>
    <property type="project" value="UniProtKB-KW"/>
</dbReference>
<dbReference type="SMART" id="SM00100">
    <property type="entry name" value="cNMP"/>
    <property type="match status" value="1"/>
</dbReference>
<dbReference type="PROSITE" id="PS50042">
    <property type="entry name" value="CNMP_BINDING_3"/>
    <property type="match status" value="1"/>
</dbReference>
<evidence type="ECO:0000313" key="5">
    <source>
        <dbReference type="Proteomes" id="UP000705379"/>
    </source>
</evidence>
<dbReference type="SUPFAM" id="SSF51206">
    <property type="entry name" value="cAMP-binding domain-like"/>
    <property type="match status" value="1"/>
</dbReference>
<dbReference type="AlphaFoldDB" id="A0A944CCC0"/>
<feature type="domain" description="Cyclic nucleotide-binding" evidence="3">
    <location>
        <begin position="31"/>
        <end position="134"/>
    </location>
</feature>
<keyword evidence="2" id="KW-0812">Transmembrane</keyword>
<keyword evidence="4" id="KW-0378">Hydrolase</keyword>
<dbReference type="EMBL" id="QTKU01000001">
    <property type="protein sequence ID" value="MBS8259827.1"/>
    <property type="molecule type" value="Genomic_DNA"/>
</dbReference>
<proteinExistence type="predicted"/>
<feature type="transmembrane region" description="Helical" evidence="2">
    <location>
        <begin position="183"/>
        <end position="202"/>
    </location>
</feature>
<dbReference type="InterPro" id="IPR014710">
    <property type="entry name" value="RmlC-like_jellyroll"/>
</dbReference>
<feature type="transmembrane region" description="Helical" evidence="2">
    <location>
        <begin position="369"/>
        <end position="388"/>
    </location>
</feature>
<dbReference type="InterPro" id="IPR003675">
    <property type="entry name" value="Rce1/LyrA-like_dom"/>
</dbReference>
<dbReference type="InterPro" id="IPR000595">
    <property type="entry name" value="cNMP-bd_dom"/>
</dbReference>
<evidence type="ECO:0000256" key="2">
    <source>
        <dbReference type="SAM" id="Phobius"/>
    </source>
</evidence>
<dbReference type="InterPro" id="IPR050397">
    <property type="entry name" value="Env_Response_Regulators"/>
</dbReference>
<sequence length="389" mass="42637">MHLDTSRSEASGSPDIAPNSLSASDLKTLGLFHSLTNEDRESVLSLAEPLRRPAGSILLKKGESDRDLYIVLSGTLVPFLTGKNGIDEVVLGTIGPGSIIGEFAFLDAAPRSASVRATSDCEVLRLPYEALRALPDGDRIIGDMKGALASQVVQRTRNTNEAVVAGLEKELEHQQRQNEFGHFLIYTISIFLVAMVLFYVVAEDVVEDVYEARFAWQGLLMLALPSLITIRLLNIPLDQLGIRKKGLWNSLREASLICLGLTLVAGLVIFFLPASDLQGEDTAVAEGATIDTWFLFHYFFHSIFQELGARGLIQGLFRRFLDDRTGHRSVFLTSVVFSVLHLAFGLDAVLVTFFGSLAFGYFYLRSGNLAGVSLLHYYLGCAASMMVLL</sequence>
<dbReference type="InterPro" id="IPR018490">
    <property type="entry name" value="cNMP-bd_dom_sf"/>
</dbReference>
<name>A0A944CCC0_9HYPH</name>
<accession>A0A944CCC0</accession>
<feature type="transmembrane region" description="Helical" evidence="2">
    <location>
        <begin position="254"/>
        <end position="272"/>
    </location>
</feature>
<feature type="transmembrane region" description="Helical" evidence="2">
    <location>
        <begin position="330"/>
        <end position="363"/>
    </location>
</feature>
<dbReference type="GO" id="GO:0004175">
    <property type="term" value="F:endopeptidase activity"/>
    <property type="evidence" value="ECO:0007669"/>
    <property type="project" value="UniProtKB-ARBA"/>
</dbReference>
<reference evidence="4" key="1">
    <citation type="submission" date="2018-08" db="EMBL/GenBank/DDBJ databases">
        <authorList>
            <person name="Jin W."/>
            <person name="Wang H."/>
            <person name="Yang Y."/>
            <person name="Li M."/>
            <person name="Liu J."/>
        </authorList>
    </citation>
    <scope>NUCLEOTIDE SEQUENCE</scope>
    <source>
        <strain evidence="4">AESS21</strain>
    </source>
</reference>
<evidence type="ECO:0000259" key="3">
    <source>
        <dbReference type="PROSITE" id="PS50042"/>
    </source>
</evidence>
<gene>
    <name evidence="4" type="ORF">DYI23_06315</name>
</gene>
<dbReference type="Gene3D" id="2.60.120.10">
    <property type="entry name" value="Jelly Rolls"/>
    <property type="match status" value="1"/>
</dbReference>
<dbReference type="RefSeq" id="WP_213215397.1">
    <property type="nucleotide sequence ID" value="NZ_QTKU01000001.1"/>
</dbReference>
<dbReference type="CDD" id="cd00038">
    <property type="entry name" value="CAP_ED"/>
    <property type="match status" value="1"/>
</dbReference>
<keyword evidence="2" id="KW-1133">Transmembrane helix</keyword>
<dbReference type="PANTHER" id="PTHR24567">
    <property type="entry name" value="CRP FAMILY TRANSCRIPTIONAL REGULATORY PROTEIN"/>
    <property type="match status" value="1"/>
</dbReference>
<evidence type="ECO:0000313" key="4">
    <source>
        <dbReference type="EMBL" id="MBS8259827.1"/>
    </source>
</evidence>
<feature type="region of interest" description="Disordered" evidence="1">
    <location>
        <begin position="1"/>
        <end position="21"/>
    </location>
</feature>
<dbReference type="GO" id="GO:0005829">
    <property type="term" value="C:cytosol"/>
    <property type="evidence" value="ECO:0007669"/>
    <property type="project" value="TreeGrafter"/>
</dbReference>
<dbReference type="GO" id="GO:0080120">
    <property type="term" value="P:CAAX-box protein maturation"/>
    <property type="evidence" value="ECO:0007669"/>
    <property type="project" value="UniProtKB-ARBA"/>
</dbReference>
<comment type="caution">
    <text evidence="4">The sequence shown here is derived from an EMBL/GenBank/DDBJ whole genome shotgun (WGS) entry which is preliminary data.</text>
</comment>
<dbReference type="GO" id="GO:0003700">
    <property type="term" value="F:DNA-binding transcription factor activity"/>
    <property type="evidence" value="ECO:0007669"/>
    <property type="project" value="TreeGrafter"/>
</dbReference>
<keyword evidence="2" id="KW-0472">Membrane</keyword>
<reference evidence="4" key="2">
    <citation type="journal article" date="2021" name="Microorganisms">
        <title>Bacterial Dimethylsulfoniopropionate Biosynthesis in the East China Sea.</title>
        <authorList>
            <person name="Liu J."/>
            <person name="Zhang Y."/>
            <person name="Liu J."/>
            <person name="Zhong H."/>
            <person name="Williams B.T."/>
            <person name="Zheng Y."/>
            <person name="Curson A.R.J."/>
            <person name="Sun C."/>
            <person name="Sun H."/>
            <person name="Song D."/>
            <person name="Wagner Mackenzie B."/>
            <person name="Bermejo Martinez A."/>
            <person name="Todd J.D."/>
            <person name="Zhang X.H."/>
        </authorList>
    </citation>
    <scope>NUCLEOTIDE SEQUENCE</scope>
    <source>
        <strain evidence="4">AESS21</strain>
    </source>
</reference>
<keyword evidence="4" id="KW-0645">Protease</keyword>
<keyword evidence="4" id="KW-0482">Metalloprotease</keyword>
<dbReference type="Pfam" id="PF02517">
    <property type="entry name" value="Rce1-like"/>
    <property type="match status" value="1"/>
</dbReference>
<dbReference type="Pfam" id="PF00027">
    <property type="entry name" value="cNMP_binding"/>
    <property type="match status" value="1"/>
</dbReference>
<protein>
    <submittedName>
        <fullName evidence="4">CPBP family intramembrane metalloprotease</fullName>
    </submittedName>
</protein>
<dbReference type="PANTHER" id="PTHR24567:SF74">
    <property type="entry name" value="HTH-TYPE TRANSCRIPTIONAL REGULATOR ARCR"/>
    <property type="match status" value="1"/>
</dbReference>